<feature type="domain" description="CP-type G" evidence="7">
    <location>
        <begin position="162"/>
        <end position="397"/>
    </location>
</feature>
<evidence type="ECO:0000256" key="4">
    <source>
        <dbReference type="ARBA" id="ARBA00022801"/>
    </source>
</evidence>
<dbReference type="RefSeq" id="XP_009492915.1">
    <property type="nucleotide sequence ID" value="XM_009494640.1"/>
</dbReference>
<evidence type="ECO:0000313" key="9">
    <source>
        <dbReference type="Proteomes" id="UP000030693"/>
    </source>
</evidence>
<evidence type="ECO:0000256" key="1">
    <source>
        <dbReference type="ARBA" id="ARBA00004496"/>
    </source>
</evidence>
<dbReference type="PANTHER" id="PTHR45709">
    <property type="entry name" value="LARGE SUBUNIT GTPASE 1 HOMOLOG-RELATED"/>
    <property type="match status" value="1"/>
</dbReference>
<comment type="subcellular location">
    <subcellularLocation>
        <location evidence="1">Cytoplasm</location>
    </subcellularLocation>
</comment>
<keyword evidence="2" id="KW-0963">Cytoplasm</keyword>
<dbReference type="AlphaFoldDB" id="A0A058ZFS9"/>
<proteinExistence type="predicted"/>
<keyword evidence="9" id="KW-1185">Reference proteome</keyword>
<dbReference type="PROSITE" id="PS51721">
    <property type="entry name" value="G_CP"/>
    <property type="match status" value="1"/>
</dbReference>
<sequence length="620" mass="69526">MSHRKLAQQSGLGRALRRDRGLNRRQVNGDPYLHSTEMDDGPNWMKMQSITDRGDLEEFLNVAQLADKEFTAERRNITVIMGDHRNMLESNLDDEALTHELVIRSKDELSVPRRPAWSRTMTREELDKMERDAFLEWRRSLASIQDTEKIHMTPFERNIEVWRQLWRVVDRSHVLVQIVDARNPELFRCPDLERYVLEVGASKKNLLLVNKSDLLTPEQRYAWAEYLDSKGIEFVFWSATEAQLLIDAELEALEQAGEADQHHDRPTVVAPSAADTAAVTQTPIDPDTLLKEAFGKPTNPDLAYRSRIVSRNELFAMFHELGSDVLTSGALGPDGRKQQLVVGLVGYPNVGKSSTTNVLCGKKRVAVAATPGKTKHFQTIILSPDLMICDCPGLVFPSFAALREDLVCNGILPIDQLREAISPTQLVCQRIPRLLIESIYGIVLPQPALGEPADRAPTATELLGAFAIARGFMRKGHGNADEMRAARVILKDYVAGKLLYAHPPPTIEGKLFNTASHLATIQDLQERKAHLFRHETKVSSDGQQTDVLVRRSARQQPQNSVQAEIDRDFFAQSNVGVGYKNKNLSSINKGHLEAQEPGLPGKKGHKSKKVKARNLYKATN</sequence>
<dbReference type="STRING" id="691883.A0A058ZFS9"/>
<organism evidence="8">
    <name type="scientific">Fonticula alba</name>
    <name type="common">Slime mold</name>
    <dbReference type="NCBI Taxonomy" id="691883"/>
    <lineage>
        <taxon>Eukaryota</taxon>
        <taxon>Rotosphaerida</taxon>
        <taxon>Fonticulaceae</taxon>
        <taxon>Fonticula</taxon>
    </lineage>
</organism>
<gene>
    <name evidence="8" type="ORF">H696_00756</name>
</gene>
<dbReference type="SUPFAM" id="SSF52540">
    <property type="entry name" value="P-loop containing nucleoside triphosphate hydrolases"/>
    <property type="match status" value="1"/>
</dbReference>
<keyword evidence="5" id="KW-0342">GTP-binding</keyword>
<protein>
    <recommendedName>
        <fullName evidence="7">CP-type G domain-containing protein</fullName>
    </recommendedName>
</protein>
<dbReference type="GO" id="GO:0005829">
    <property type="term" value="C:cytosol"/>
    <property type="evidence" value="ECO:0007669"/>
    <property type="project" value="TreeGrafter"/>
</dbReference>
<dbReference type="GO" id="GO:0000054">
    <property type="term" value="P:ribosomal subunit export from nucleus"/>
    <property type="evidence" value="ECO:0007669"/>
    <property type="project" value="TreeGrafter"/>
</dbReference>
<dbReference type="GeneID" id="20525481"/>
<dbReference type="GO" id="GO:0003924">
    <property type="term" value="F:GTPase activity"/>
    <property type="evidence" value="ECO:0007669"/>
    <property type="project" value="InterPro"/>
</dbReference>
<keyword evidence="4" id="KW-0378">Hydrolase</keyword>
<accession>A0A058ZFS9</accession>
<dbReference type="GO" id="GO:0005525">
    <property type="term" value="F:GTP binding"/>
    <property type="evidence" value="ECO:0007669"/>
    <property type="project" value="UniProtKB-KW"/>
</dbReference>
<dbReference type="EMBL" id="KB932201">
    <property type="protein sequence ID" value="KCV73214.1"/>
    <property type="molecule type" value="Genomic_DNA"/>
</dbReference>
<dbReference type="OMA" id="VNKADMM"/>
<evidence type="ECO:0000256" key="3">
    <source>
        <dbReference type="ARBA" id="ARBA00022741"/>
    </source>
</evidence>
<dbReference type="InterPro" id="IPR006073">
    <property type="entry name" value="GTP-bd"/>
</dbReference>
<evidence type="ECO:0000313" key="8">
    <source>
        <dbReference type="EMBL" id="KCV73214.1"/>
    </source>
</evidence>
<dbReference type="Proteomes" id="UP000030693">
    <property type="component" value="Unassembled WGS sequence"/>
</dbReference>
<dbReference type="InterPro" id="IPR027417">
    <property type="entry name" value="P-loop_NTPase"/>
</dbReference>
<reference evidence="8" key="1">
    <citation type="submission" date="2013-04" db="EMBL/GenBank/DDBJ databases">
        <title>The Genome Sequence of Fonticula alba ATCC 38817.</title>
        <authorList>
            <consortium name="The Broad Institute Genomics Platform"/>
            <person name="Russ C."/>
            <person name="Cuomo C."/>
            <person name="Burger G."/>
            <person name="Gray M.W."/>
            <person name="Holland P.W.H."/>
            <person name="King N."/>
            <person name="Lang F.B.F."/>
            <person name="Roger A.J."/>
            <person name="Ruiz-Trillo I."/>
            <person name="Brown M."/>
            <person name="Walker B."/>
            <person name="Young S."/>
            <person name="Zeng Q."/>
            <person name="Gargeya S."/>
            <person name="Fitzgerald M."/>
            <person name="Haas B."/>
            <person name="Abouelleil A."/>
            <person name="Allen A.W."/>
            <person name="Alvarado L."/>
            <person name="Arachchi H.M."/>
            <person name="Berlin A.M."/>
            <person name="Chapman S.B."/>
            <person name="Gainer-Dewar J."/>
            <person name="Goldberg J."/>
            <person name="Griggs A."/>
            <person name="Gujja S."/>
            <person name="Hansen M."/>
            <person name="Howarth C."/>
            <person name="Imamovic A."/>
            <person name="Ireland A."/>
            <person name="Larimer J."/>
            <person name="McCowan C."/>
            <person name="Murphy C."/>
            <person name="Pearson M."/>
            <person name="Poon T.W."/>
            <person name="Priest M."/>
            <person name="Roberts A."/>
            <person name="Saif S."/>
            <person name="Shea T."/>
            <person name="Sisk P."/>
            <person name="Sykes S."/>
            <person name="Wortman J."/>
            <person name="Nusbaum C."/>
            <person name="Birren B."/>
        </authorList>
    </citation>
    <scope>NUCLEOTIDE SEQUENCE [LARGE SCALE GENOMIC DNA]</scope>
    <source>
        <strain evidence="8">ATCC 38817</strain>
    </source>
</reference>
<dbReference type="eggNOG" id="KOG1424">
    <property type="taxonomic scope" value="Eukaryota"/>
</dbReference>
<evidence type="ECO:0000259" key="7">
    <source>
        <dbReference type="PROSITE" id="PS51721"/>
    </source>
</evidence>
<dbReference type="CDD" id="cd01857">
    <property type="entry name" value="HSR1_MMR1"/>
    <property type="match status" value="1"/>
</dbReference>
<dbReference type="PANTHER" id="PTHR45709:SF2">
    <property type="entry name" value="LARGE SUBUNIT GTPASE 1 HOMOLOG"/>
    <property type="match status" value="1"/>
</dbReference>
<dbReference type="OrthoDB" id="61815at2759"/>
<dbReference type="InterPro" id="IPR030378">
    <property type="entry name" value="G_CP_dom"/>
</dbReference>
<evidence type="ECO:0000256" key="6">
    <source>
        <dbReference type="SAM" id="MobiDB-lite"/>
    </source>
</evidence>
<feature type="region of interest" description="Disordered" evidence="6">
    <location>
        <begin position="592"/>
        <end position="620"/>
    </location>
</feature>
<evidence type="ECO:0000256" key="2">
    <source>
        <dbReference type="ARBA" id="ARBA00022490"/>
    </source>
</evidence>
<evidence type="ECO:0000256" key="5">
    <source>
        <dbReference type="ARBA" id="ARBA00023134"/>
    </source>
</evidence>
<dbReference type="Gene3D" id="3.40.50.300">
    <property type="entry name" value="P-loop containing nucleotide triphosphate hydrolases"/>
    <property type="match status" value="1"/>
</dbReference>
<feature type="region of interest" description="Disordered" evidence="6">
    <location>
        <begin position="1"/>
        <end position="44"/>
    </location>
</feature>
<keyword evidence="3" id="KW-0547">Nucleotide-binding</keyword>
<name>A0A058ZFS9_FONAL</name>
<dbReference type="Pfam" id="PF01926">
    <property type="entry name" value="MMR_HSR1"/>
    <property type="match status" value="1"/>
</dbReference>
<feature type="compositionally biased region" description="Basic residues" evidence="6">
    <location>
        <begin position="602"/>
        <end position="614"/>
    </location>
</feature>
<dbReference type="InterPro" id="IPR043358">
    <property type="entry name" value="GNL1-like"/>
</dbReference>